<dbReference type="Pfam" id="PF02771">
    <property type="entry name" value="Acyl-CoA_dh_N"/>
    <property type="match status" value="1"/>
</dbReference>
<keyword evidence="5" id="KW-0560">Oxidoreductase</keyword>
<dbReference type="InterPro" id="IPR009100">
    <property type="entry name" value="AcylCoA_DH/oxidase_NM_dom_sf"/>
</dbReference>
<dbReference type="RefSeq" id="WP_123103907.1">
    <property type="nucleotide sequence ID" value="NZ_RIBZ01000316.1"/>
</dbReference>
<dbReference type="SUPFAM" id="SSF47203">
    <property type="entry name" value="Acyl-CoA dehydrogenase C-terminal domain-like"/>
    <property type="match status" value="1"/>
</dbReference>
<dbReference type="Proteomes" id="UP000275401">
    <property type="component" value="Unassembled WGS sequence"/>
</dbReference>
<dbReference type="InterPro" id="IPR013786">
    <property type="entry name" value="AcylCoA_DH/ox_N"/>
</dbReference>
<keyword evidence="10" id="KW-1185">Reference proteome</keyword>
<evidence type="ECO:0000256" key="2">
    <source>
        <dbReference type="ARBA" id="ARBA00009347"/>
    </source>
</evidence>
<dbReference type="EMBL" id="RIBZ01000316">
    <property type="protein sequence ID" value="RNG18239.1"/>
    <property type="molecule type" value="Genomic_DNA"/>
</dbReference>
<proteinExistence type="inferred from homology"/>
<protein>
    <submittedName>
        <fullName evidence="9">Acyl-CoA dehydrogenase</fullName>
    </submittedName>
</protein>
<dbReference type="Pfam" id="PF00441">
    <property type="entry name" value="Acyl-CoA_dh_1"/>
    <property type="match status" value="1"/>
</dbReference>
<dbReference type="InterPro" id="IPR009075">
    <property type="entry name" value="AcylCo_DH/oxidase_C"/>
</dbReference>
<evidence type="ECO:0000256" key="5">
    <source>
        <dbReference type="RuleBase" id="RU362125"/>
    </source>
</evidence>
<evidence type="ECO:0000259" key="6">
    <source>
        <dbReference type="Pfam" id="PF00441"/>
    </source>
</evidence>
<organism evidence="9 10">
    <name type="scientific">Streptomyces botrytidirepellens</name>
    <dbReference type="NCBI Taxonomy" id="2486417"/>
    <lineage>
        <taxon>Bacteria</taxon>
        <taxon>Bacillati</taxon>
        <taxon>Actinomycetota</taxon>
        <taxon>Actinomycetes</taxon>
        <taxon>Kitasatosporales</taxon>
        <taxon>Streptomycetaceae</taxon>
        <taxon>Streptomyces</taxon>
    </lineage>
</organism>
<dbReference type="GO" id="GO:0033539">
    <property type="term" value="P:fatty acid beta-oxidation using acyl-CoA dehydrogenase"/>
    <property type="evidence" value="ECO:0007669"/>
    <property type="project" value="TreeGrafter"/>
</dbReference>
<dbReference type="Gene3D" id="1.10.540.10">
    <property type="entry name" value="Acyl-CoA dehydrogenase/oxidase, N-terminal domain"/>
    <property type="match status" value="1"/>
</dbReference>
<dbReference type="Gene3D" id="2.40.110.10">
    <property type="entry name" value="Butyryl-CoA Dehydrogenase, subunit A, domain 2"/>
    <property type="match status" value="1"/>
</dbReference>
<dbReference type="Gene3D" id="1.20.140.10">
    <property type="entry name" value="Butyryl-CoA Dehydrogenase, subunit A, domain 3"/>
    <property type="match status" value="1"/>
</dbReference>
<dbReference type="SUPFAM" id="SSF56645">
    <property type="entry name" value="Acyl-CoA dehydrogenase NM domain-like"/>
    <property type="match status" value="1"/>
</dbReference>
<feature type="domain" description="Acyl-CoA dehydrogenase/oxidase C-terminal" evidence="6">
    <location>
        <begin position="225"/>
        <end position="374"/>
    </location>
</feature>
<dbReference type="InterPro" id="IPR036250">
    <property type="entry name" value="AcylCo_DH-like_C"/>
</dbReference>
<dbReference type="AlphaFoldDB" id="A0A3M8VNC3"/>
<keyword evidence="4 5" id="KW-0274">FAD</keyword>
<evidence type="ECO:0000256" key="1">
    <source>
        <dbReference type="ARBA" id="ARBA00001974"/>
    </source>
</evidence>
<dbReference type="Pfam" id="PF02770">
    <property type="entry name" value="Acyl-CoA_dh_M"/>
    <property type="match status" value="1"/>
</dbReference>
<keyword evidence="3 5" id="KW-0285">Flavoprotein</keyword>
<dbReference type="PIRSF" id="PIRSF016578">
    <property type="entry name" value="HsaA"/>
    <property type="match status" value="1"/>
</dbReference>
<gene>
    <name evidence="9" type="ORF">EEJ42_27215</name>
</gene>
<dbReference type="PANTHER" id="PTHR43884:SF12">
    <property type="entry name" value="ISOVALERYL-COA DEHYDROGENASE, MITOCHONDRIAL-RELATED"/>
    <property type="match status" value="1"/>
</dbReference>
<feature type="domain" description="Acyl-CoA dehydrogenase/oxidase N-terminal" evidence="8">
    <location>
        <begin position="20"/>
        <end position="117"/>
    </location>
</feature>
<evidence type="ECO:0000259" key="7">
    <source>
        <dbReference type="Pfam" id="PF02770"/>
    </source>
</evidence>
<evidence type="ECO:0000256" key="4">
    <source>
        <dbReference type="ARBA" id="ARBA00022827"/>
    </source>
</evidence>
<evidence type="ECO:0000259" key="8">
    <source>
        <dbReference type="Pfam" id="PF02771"/>
    </source>
</evidence>
<dbReference type="InterPro" id="IPR037069">
    <property type="entry name" value="AcylCoA_DH/ox_N_sf"/>
</dbReference>
<comment type="similarity">
    <text evidence="2 5">Belongs to the acyl-CoA dehydrogenase family.</text>
</comment>
<dbReference type="GO" id="GO:0046359">
    <property type="term" value="P:butyrate catabolic process"/>
    <property type="evidence" value="ECO:0007669"/>
    <property type="project" value="TreeGrafter"/>
</dbReference>
<accession>A0A3M8VNC3</accession>
<feature type="domain" description="Acyl-CoA oxidase/dehydrogenase middle" evidence="7">
    <location>
        <begin position="122"/>
        <end position="212"/>
    </location>
</feature>
<dbReference type="GO" id="GO:0050660">
    <property type="term" value="F:flavin adenine dinucleotide binding"/>
    <property type="evidence" value="ECO:0007669"/>
    <property type="project" value="InterPro"/>
</dbReference>
<comment type="cofactor">
    <cofactor evidence="1 5">
        <name>FAD</name>
        <dbReference type="ChEBI" id="CHEBI:57692"/>
    </cofactor>
</comment>
<comment type="caution">
    <text evidence="9">The sequence shown here is derived from an EMBL/GenBank/DDBJ whole genome shotgun (WGS) entry which is preliminary data.</text>
</comment>
<sequence>MSVTTGSSGPEAATAVDAAAFAASVRDDATVWDQQGRLPDSVRQQAAQDGLLAVSLPTAYGGAGGSPDDLAQVCAQVGAVCSTLRGLVTVQEMVTAAVLRWGTPEQRGLWLPLLARGGMFAGFAATEAGAGTALAAVNTHVRGSGDHVLVTGRKVWITFGQTADVFLVLGKAADRPVAVLVEGDRPGVHREPVQGHLGMRAAGIAHVSFDGVRVPRTHLVGPPGSGLRHVIGTALDHGRFTVAWGSVGMAEACLDTAAAHAARRTQGGVALAEHQLVRSVLARAAVDTAAAHALCTRATRSRTERRPEAVSETVLAKYAAARAAADVSSGAVQILGAAGIAPDSLAGRFFRDAKVMQLIEGSEHVSELHIAGRLLRRHGFHPATGSPTQEAAS</sequence>
<evidence type="ECO:0000256" key="3">
    <source>
        <dbReference type="ARBA" id="ARBA00022630"/>
    </source>
</evidence>
<name>A0A3M8VNC3_9ACTN</name>
<dbReference type="InterPro" id="IPR006091">
    <property type="entry name" value="Acyl-CoA_Oxase/DH_mid-dom"/>
</dbReference>
<reference evidence="9 10" key="1">
    <citation type="submission" date="2018-11" db="EMBL/GenBank/DDBJ databases">
        <title>The Potential of Streptomyces as Biocontrol Agents against the Tomato grey mould, Botrytis cinerea (Gray mold) Frontiers in Microbiology.</title>
        <authorList>
            <person name="Li D."/>
        </authorList>
    </citation>
    <scope>NUCLEOTIDE SEQUENCE [LARGE SCALE GENOMIC DNA]</scope>
    <source>
        <strain evidence="9 10">NEAU-LD23</strain>
    </source>
</reference>
<evidence type="ECO:0000313" key="9">
    <source>
        <dbReference type="EMBL" id="RNG18239.1"/>
    </source>
</evidence>
<dbReference type="PANTHER" id="PTHR43884">
    <property type="entry name" value="ACYL-COA DEHYDROGENASE"/>
    <property type="match status" value="1"/>
</dbReference>
<evidence type="ECO:0000313" key="10">
    <source>
        <dbReference type="Proteomes" id="UP000275401"/>
    </source>
</evidence>
<dbReference type="InterPro" id="IPR046373">
    <property type="entry name" value="Acyl-CoA_Oxase/DH_mid-dom_sf"/>
</dbReference>
<dbReference type="GO" id="GO:0003995">
    <property type="term" value="F:acyl-CoA dehydrogenase activity"/>
    <property type="evidence" value="ECO:0007669"/>
    <property type="project" value="TreeGrafter"/>
</dbReference>